<evidence type="ECO:0000313" key="1">
    <source>
        <dbReference type="EMBL" id="ABS23464.1"/>
    </source>
</evidence>
<gene>
    <name evidence="1" type="ordered locus">Bcer98_3245</name>
</gene>
<sequence length="87" mass="10457">MISLLFLQIILNILIGNPYEKQLKIRENIRLLNEHPEFNSILERYGRSVLLKFRVRKHISKYDAQTLIHNPIQLKKFCNELEDIIKK</sequence>
<name>A7GTK6_BACCN</name>
<dbReference type="KEGG" id="bcy:Bcer98_3245"/>
<dbReference type="AlphaFoldDB" id="A7GTK6"/>
<dbReference type="HOGENOM" id="CLU_2520591_0_0_9"/>
<dbReference type="Proteomes" id="UP000002300">
    <property type="component" value="Chromosome"/>
</dbReference>
<reference evidence="1 2" key="1">
    <citation type="journal article" date="2008" name="Chem. Biol. Interact.">
        <title>Extending the Bacillus cereus group genomics to putative food-borne pathogens of different toxicity.</title>
        <authorList>
            <person name="Lapidus A."/>
            <person name="Goltsman E."/>
            <person name="Auger S."/>
            <person name="Galleron N."/>
            <person name="Segurens B."/>
            <person name="Dossat C."/>
            <person name="Land M.L."/>
            <person name="Broussolle V."/>
            <person name="Brillard J."/>
            <person name="Guinebretiere M.H."/>
            <person name="Sanchis V."/>
            <person name="Nguen-The C."/>
            <person name="Lereclus D."/>
            <person name="Richardson P."/>
            <person name="Wincker P."/>
            <person name="Weissenbach J."/>
            <person name="Ehrlich S.D."/>
            <person name="Sorokin A."/>
        </authorList>
    </citation>
    <scope>NUCLEOTIDE SEQUENCE [LARGE SCALE GENOMIC DNA]</scope>
    <source>
        <strain evidence="2">DSM 22905 / CIP 110041 / 391-98 / NVH 391-98</strain>
    </source>
</reference>
<keyword evidence="2" id="KW-1185">Reference proteome</keyword>
<proteinExistence type="predicted"/>
<evidence type="ECO:0000313" key="2">
    <source>
        <dbReference type="Proteomes" id="UP000002300"/>
    </source>
</evidence>
<dbReference type="EMBL" id="CP000764">
    <property type="protein sequence ID" value="ABS23464.1"/>
    <property type="molecule type" value="Genomic_DNA"/>
</dbReference>
<accession>A7GTK6</accession>
<organism evidence="1 2">
    <name type="scientific">Bacillus cytotoxicus (strain DSM 22905 / CIP 110041 / 391-98 / NVH 391-98)</name>
    <dbReference type="NCBI Taxonomy" id="315749"/>
    <lineage>
        <taxon>Bacteria</taxon>
        <taxon>Bacillati</taxon>
        <taxon>Bacillota</taxon>
        <taxon>Bacilli</taxon>
        <taxon>Bacillales</taxon>
        <taxon>Bacillaceae</taxon>
        <taxon>Bacillus</taxon>
        <taxon>Bacillus cereus group</taxon>
    </lineage>
</organism>
<protein>
    <submittedName>
        <fullName evidence="1">Uncharacterized protein</fullName>
    </submittedName>
</protein>